<dbReference type="EMBL" id="GGEC01072435">
    <property type="protein sequence ID" value="MBX52919.1"/>
    <property type="molecule type" value="Transcribed_RNA"/>
</dbReference>
<dbReference type="AlphaFoldDB" id="A0A2P2PE03"/>
<sequence length="21" mass="2499">MSSFFSYRRAKEKSTTIICDQ</sequence>
<proteinExistence type="predicted"/>
<evidence type="ECO:0000313" key="1">
    <source>
        <dbReference type="EMBL" id="MBX52919.1"/>
    </source>
</evidence>
<organism evidence="1">
    <name type="scientific">Rhizophora mucronata</name>
    <name type="common">Asiatic mangrove</name>
    <dbReference type="NCBI Taxonomy" id="61149"/>
    <lineage>
        <taxon>Eukaryota</taxon>
        <taxon>Viridiplantae</taxon>
        <taxon>Streptophyta</taxon>
        <taxon>Embryophyta</taxon>
        <taxon>Tracheophyta</taxon>
        <taxon>Spermatophyta</taxon>
        <taxon>Magnoliopsida</taxon>
        <taxon>eudicotyledons</taxon>
        <taxon>Gunneridae</taxon>
        <taxon>Pentapetalae</taxon>
        <taxon>rosids</taxon>
        <taxon>fabids</taxon>
        <taxon>Malpighiales</taxon>
        <taxon>Rhizophoraceae</taxon>
        <taxon>Rhizophora</taxon>
    </lineage>
</organism>
<protein>
    <submittedName>
        <fullName evidence="1">Uncharacterized protein</fullName>
    </submittedName>
</protein>
<reference evidence="1" key="1">
    <citation type="submission" date="2018-02" db="EMBL/GenBank/DDBJ databases">
        <title>Rhizophora mucronata_Transcriptome.</title>
        <authorList>
            <person name="Meera S.P."/>
            <person name="Sreeshan A."/>
            <person name="Augustine A."/>
        </authorList>
    </citation>
    <scope>NUCLEOTIDE SEQUENCE</scope>
    <source>
        <tissue evidence="1">Leaf</tissue>
    </source>
</reference>
<accession>A0A2P2PE03</accession>
<name>A0A2P2PE03_RHIMU</name>